<sequence length="188" mass="21726">MKVMLAQEPFLTIDFDFMDGGGSTRVDREHLLRVLSTGEKKTLYILNILFEVEARKKSGELSLFVIDDIADSFDYKNKYAIIHYLKEMAAETNFRMVILTHNFDFLRTIYGRGVVSWGECFMAEKSAERVKFSKMSGNLINNPFEGDLKKKMFTSALERIACIPFARNILEYSRGSKDPDYLHFDRAC</sequence>
<dbReference type="AlphaFoldDB" id="A0A5E9G4N0"/>
<proteinExistence type="predicted"/>
<organism evidence="1 2">
    <name type="scientific">Cryobacterium flavum</name>
    <dbReference type="NCBI Taxonomy" id="1424659"/>
    <lineage>
        <taxon>Bacteria</taxon>
        <taxon>Bacillati</taxon>
        <taxon>Actinomycetota</taxon>
        <taxon>Actinomycetes</taxon>
        <taxon>Micrococcales</taxon>
        <taxon>Microbacteriaceae</taxon>
        <taxon>Cryobacterium</taxon>
    </lineage>
</organism>
<reference evidence="1 2" key="1">
    <citation type="submission" date="2016-10" db="EMBL/GenBank/DDBJ databases">
        <authorList>
            <person name="Varghese N."/>
            <person name="Submissions S."/>
        </authorList>
    </citation>
    <scope>NUCLEOTIDE SEQUENCE [LARGE SCALE GENOMIC DNA]</scope>
    <source>
        <strain evidence="1 2">CGMCC 1.11215</strain>
    </source>
</reference>
<dbReference type="SUPFAM" id="SSF52540">
    <property type="entry name" value="P-loop containing nucleoside triphosphate hydrolases"/>
    <property type="match status" value="1"/>
</dbReference>
<dbReference type="EMBL" id="FNIB01000030">
    <property type="protein sequence ID" value="SDO63562.1"/>
    <property type="molecule type" value="Genomic_DNA"/>
</dbReference>
<evidence type="ECO:0000313" key="1">
    <source>
        <dbReference type="EMBL" id="SDO63562.1"/>
    </source>
</evidence>
<evidence type="ECO:0000313" key="2">
    <source>
        <dbReference type="Proteomes" id="UP000199639"/>
    </source>
</evidence>
<gene>
    <name evidence="1" type="ORF">SAMN05216368_1303</name>
</gene>
<dbReference type="InterPro" id="IPR027417">
    <property type="entry name" value="P-loop_NTPase"/>
</dbReference>
<dbReference type="Proteomes" id="UP000199639">
    <property type="component" value="Unassembled WGS sequence"/>
</dbReference>
<dbReference type="STRING" id="1424659.SAMN05216368_1303"/>
<evidence type="ECO:0008006" key="3">
    <source>
        <dbReference type="Google" id="ProtNLM"/>
    </source>
</evidence>
<protein>
    <recommendedName>
        <fullName evidence="3">Phage infection protein</fullName>
    </recommendedName>
</protein>
<name>A0A5E9G4N0_9MICO</name>
<dbReference type="Gene3D" id="3.40.50.300">
    <property type="entry name" value="P-loop containing nucleotide triphosphate hydrolases"/>
    <property type="match status" value="1"/>
</dbReference>
<accession>A0A5E9G4N0</accession>
<dbReference type="RefSeq" id="WP_134505371.1">
    <property type="nucleotide sequence ID" value="NZ_FNIB01000030.1"/>
</dbReference>